<accession>A0A9W9HXU6</accession>
<dbReference type="SUPFAM" id="SSF46689">
    <property type="entry name" value="Homeodomain-like"/>
    <property type="match status" value="1"/>
</dbReference>
<protein>
    <submittedName>
        <fullName evidence="2">Transposase</fullName>
    </submittedName>
</protein>
<keyword evidence="3" id="KW-1185">Reference proteome</keyword>
<dbReference type="AlphaFoldDB" id="A0A9W9HXU6"/>
<dbReference type="OrthoDB" id="4324149at2759"/>
<dbReference type="GO" id="GO:0003677">
    <property type="term" value="F:DNA binding"/>
    <property type="evidence" value="ECO:0007669"/>
    <property type="project" value="InterPro"/>
</dbReference>
<reference evidence="2" key="1">
    <citation type="submission" date="2022-11" db="EMBL/GenBank/DDBJ databases">
        <authorList>
            <person name="Petersen C."/>
        </authorList>
    </citation>
    <scope>NUCLEOTIDE SEQUENCE</scope>
    <source>
        <strain evidence="2">IBT 26290</strain>
    </source>
</reference>
<dbReference type="Pfam" id="PF05225">
    <property type="entry name" value="HTH_psq"/>
    <property type="match status" value="1"/>
</dbReference>
<dbReference type="Proteomes" id="UP001149163">
    <property type="component" value="Unassembled WGS sequence"/>
</dbReference>
<comment type="caution">
    <text evidence="2">The sequence shown here is derived from an EMBL/GenBank/DDBJ whole genome shotgun (WGS) entry which is preliminary data.</text>
</comment>
<evidence type="ECO:0000313" key="2">
    <source>
        <dbReference type="EMBL" id="KAJ5159720.1"/>
    </source>
</evidence>
<feature type="domain" description="HTH psq-type" evidence="1">
    <location>
        <begin position="9"/>
        <end position="50"/>
    </location>
</feature>
<reference evidence="2" key="2">
    <citation type="journal article" date="2023" name="IMA Fungus">
        <title>Comparative genomic study of the Penicillium genus elucidates a diverse pangenome and 15 lateral gene transfer events.</title>
        <authorList>
            <person name="Petersen C."/>
            <person name="Sorensen T."/>
            <person name="Nielsen M.R."/>
            <person name="Sondergaard T.E."/>
            <person name="Sorensen J.L."/>
            <person name="Fitzpatrick D.A."/>
            <person name="Frisvad J.C."/>
            <person name="Nielsen K.L."/>
        </authorList>
    </citation>
    <scope>NUCLEOTIDE SEQUENCE</scope>
    <source>
        <strain evidence="2">IBT 26290</strain>
    </source>
</reference>
<name>A0A9W9HXU6_9EURO</name>
<dbReference type="EMBL" id="JAPQKN010000004">
    <property type="protein sequence ID" value="KAJ5159720.1"/>
    <property type="molecule type" value="Genomic_DNA"/>
</dbReference>
<evidence type="ECO:0000313" key="3">
    <source>
        <dbReference type="Proteomes" id="UP001149163"/>
    </source>
</evidence>
<dbReference type="InterPro" id="IPR009057">
    <property type="entry name" value="Homeodomain-like_sf"/>
</dbReference>
<dbReference type="InterPro" id="IPR007889">
    <property type="entry name" value="HTH_Psq"/>
</dbReference>
<organism evidence="2 3">
    <name type="scientific">Penicillium canariense</name>
    <dbReference type="NCBI Taxonomy" id="189055"/>
    <lineage>
        <taxon>Eukaryota</taxon>
        <taxon>Fungi</taxon>
        <taxon>Dikarya</taxon>
        <taxon>Ascomycota</taxon>
        <taxon>Pezizomycotina</taxon>
        <taxon>Eurotiomycetes</taxon>
        <taxon>Eurotiomycetidae</taxon>
        <taxon>Eurotiales</taxon>
        <taxon>Aspergillaceae</taxon>
        <taxon>Penicillium</taxon>
    </lineage>
</organism>
<evidence type="ECO:0000259" key="1">
    <source>
        <dbReference type="Pfam" id="PF05225"/>
    </source>
</evidence>
<proteinExistence type="predicted"/>
<sequence>MPKKDNFDEARLAEAIKIALAQKKPNIAKIAREFDVSRTTLSDRVKKAITPTTPTESRRNALTSYQERALVAWIHQMCNWNLPPTRQDRQVGKNWAYSFMARIPAHINLAPVKQKTKELRRI</sequence>
<dbReference type="GeneID" id="81428025"/>
<dbReference type="RefSeq" id="XP_056541278.1">
    <property type="nucleotide sequence ID" value="XM_056688849.1"/>
</dbReference>
<gene>
    <name evidence="2" type="ORF">N7482_006724</name>
</gene>